<reference evidence="9 10" key="1">
    <citation type="submission" date="2023-02" db="EMBL/GenBank/DDBJ databases">
        <title>Gemone sequence of Telluria chitinolytica ACM 3522T.</title>
        <authorList>
            <person name="Frediansyah A."/>
            <person name="Miess H."/>
            <person name="Gross H."/>
        </authorList>
    </citation>
    <scope>NUCLEOTIDE SEQUENCE [LARGE SCALE GENOMIC DNA]</scope>
    <source>
        <strain evidence="9 10">ACM 3522</strain>
    </source>
</reference>
<dbReference type="InterPro" id="IPR050491">
    <property type="entry name" value="AmpC-like"/>
</dbReference>
<dbReference type="Pfam" id="PF00144">
    <property type="entry name" value="Beta-lactamase"/>
    <property type="match status" value="1"/>
</dbReference>
<name>A0ABY8B681_9BURK</name>
<evidence type="ECO:0000256" key="2">
    <source>
        <dbReference type="ARBA" id="ARBA00007840"/>
    </source>
</evidence>
<comment type="catalytic activity">
    <reaction evidence="1 6">
        <text>a beta-lactam + H2O = a substituted beta-amino acid</text>
        <dbReference type="Rhea" id="RHEA:20401"/>
        <dbReference type="ChEBI" id="CHEBI:15377"/>
        <dbReference type="ChEBI" id="CHEBI:35627"/>
        <dbReference type="ChEBI" id="CHEBI:140347"/>
        <dbReference type="EC" id="3.5.2.6"/>
    </reaction>
</comment>
<dbReference type="Gene3D" id="3.40.710.10">
    <property type="entry name" value="DD-peptidase/beta-lactamase superfamily"/>
    <property type="match status" value="1"/>
</dbReference>
<proteinExistence type="inferred from homology"/>
<sequence length="382" mass="41245">MTTLRRCTTSVLLSLPLAASAAPDPAAIRAIVDATVRPLMAEHDLPGVAVAVTVDGQSAIFNYGLASRADNKPIDNRTLFEIGSVSKTFAATLASYAQVQGKLALDDRPGKYWPALKGSAIDKATLLHLGTYTAGGLPLQFPDELTEPLPARYYRAWKPAGAPGTIREYSNPSLGLFGHMTARALKRDYGSAVESILFPAFGMQHSYVNVPAAARPDYAWGYLDGKAVHFTDEPFSAITYGIRTTAADLLRFVQANMTPQGLDPTMRRAVEGTHVGYFKVGDMVQGLGWEQYAYPTKLQTLLDGNSESMIWEPHPATRLQTPALPAGPTLFNKTGSTGGFGAYVLFVPEQKVGIVLLANRNYPIPARVKAAYAILERLTAQK</sequence>
<evidence type="ECO:0000256" key="6">
    <source>
        <dbReference type="RuleBase" id="RU361140"/>
    </source>
</evidence>
<dbReference type="NCBIfam" id="NF033085">
    <property type="entry name" value="bla_class_C"/>
    <property type="match status" value="1"/>
</dbReference>
<gene>
    <name evidence="9" type="ORF">PX653_18495</name>
</gene>
<dbReference type="EC" id="3.5.2.6" evidence="3 6"/>
<dbReference type="SUPFAM" id="SSF56601">
    <property type="entry name" value="beta-lactamase/transpeptidase-like"/>
    <property type="match status" value="1"/>
</dbReference>
<evidence type="ECO:0000256" key="1">
    <source>
        <dbReference type="ARBA" id="ARBA00001526"/>
    </source>
</evidence>
<evidence type="ECO:0000256" key="5">
    <source>
        <dbReference type="ARBA" id="ARBA00023251"/>
    </source>
</evidence>
<dbReference type="PANTHER" id="PTHR46825:SF8">
    <property type="entry name" value="BETA-LACTAMASE-RELATED"/>
    <property type="match status" value="1"/>
</dbReference>
<feature type="domain" description="Beta-lactamase-related" evidence="8">
    <location>
        <begin position="32"/>
        <end position="377"/>
    </location>
</feature>
<dbReference type="EMBL" id="CP119083">
    <property type="protein sequence ID" value="WEF31441.1"/>
    <property type="molecule type" value="Genomic_DNA"/>
</dbReference>
<organism evidence="9 10">
    <name type="scientific">Pseudoduganella chitinolytica</name>
    <dbReference type="NCBI Taxonomy" id="34070"/>
    <lineage>
        <taxon>Bacteria</taxon>
        <taxon>Pseudomonadati</taxon>
        <taxon>Pseudomonadota</taxon>
        <taxon>Betaproteobacteria</taxon>
        <taxon>Burkholderiales</taxon>
        <taxon>Oxalobacteraceae</taxon>
        <taxon>Telluria group</taxon>
        <taxon>Pseudoduganella</taxon>
    </lineage>
</organism>
<comment type="similarity">
    <text evidence="2 6">Belongs to the class-C beta-lactamase family.</text>
</comment>
<feature type="signal peptide" evidence="7">
    <location>
        <begin position="1"/>
        <end position="21"/>
    </location>
</feature>
<evidence type="ECO:0000256" key="4">
    <source>
        <dbReference type="ARBA" id="ARBA00022801"/>
    </source>
</evidence>
<evidence type="ECO:0000313" key="9">
    <source>
        <dbReference type="EMBL" id="WEF31441.1"/>
    </source>
</evidence>
<dbReference type="Proteomes" id="UP001216510">
    <property type="component" value="Chromosome"/>
</dbReference>
<evidence type="ECO:0000259" key="8">
    <source>
        <dbReference type="Pfam" id="PF00144"/>
    </source>
</evidence>
<dbReference type="PROSITE" id="PS00336">
    <property type="entry name" value="BETA_LACTAMASE_C"/>
    <property type="match status" value="1"/>
</dbReference>
<keyword evidence="10" id="KW-1185">Reference proteome</keyword>
<protein>
    <recommendedName>
        <fullName evidence="3 6">Beta-lactamase</fullName>
        <ecNumber evidence="3 6">3.5.2.6</ecNumber>
    </recommendedName>
</protein>
<dbReference type="InterPro" id="IPR012338">
    <property type="entry name" value="Beta-lactam/transpept-like"/>
</dbReference>
<dbReference type="InterPro" id="IPR001586">
    <property type="entry name" value="Beta-lactam_class-C_AS"/>
</dbReference>
<dbReference type="InterPro" id="IPR058136">
    <property type="entry name" value="AmpC"/>
</dbReference>
<keyword evidence="7" id="KW-0732">Signal</keyword>
<evidence type="ECO:0000256" key="7">
    <source>
        <dbReference type="SAM" id="SignalP"/>
    </source>
</evidence>
<dbReference type="RefSeq" id="WP_277414213.1">
    <property type="nucleotide sequence ID" value="NZ_CP119083.1"/>
</dbReference>
<accession>A0ABY8B681</accession>
<evidence type="ECO:0000313" key="10">
    <source>
        <dbReference type="Proteomes" id="UP001216510"/>
    </source>
</evidence>
<dbReference type="PANTHER" id="PTHR46825">
    <property type="entry name" value="D-ALANYL-D-ALANINE-CARBOXYPEPTIDASE/ENDOPEPTIDASE AMPH"/>
    <property type="match status" value="1"/>
</dbReference>
<feature type="chain" id="PRO_5046605230" description="Beta-lactamase" evidence="7">
    <location>
        <begin position="22"/>
        <end position="382"/>
    </location>
</feature>
<keyword evidence="4 6" id="KW-0378">Hydrolase</keyword>
<dbReference type="InterPro" id="IPR001466">
    <property type="entry name" value="Beta-lactam-related"/>
</dbReference>
<evidence type="ECO:0000256" key="3">
    <source>
        <dbReference type="ARBA" id="ARBA00012865"/>
    </source>
</evidence>
<keyword evidence="5 6" id="KW-0046">Antibiotic resistance</keyword>